<reference evidence="3" key="1">
    <citation type="submission" date="2019-09" db="EMBL/GenBank/DDBJ databases">
        <title>Draft genome information of white flower Hibiscus syriacus.</title>
        <authorList>
            <person name="Kim Y.-M."/>
        </authorList>
    </citation>
    <scope>NUCLEOTIDE SEQUENCE [LARGE SCALE GENOMIC DNA]</scope>
    <source>
        <strain evidence="3">YM2019G1</strain>
    </source>
</reference>
<evidence type="ECO:0000313" key="4">
    <source>
        <dbReference type="Proteomes" id="UP000436088"/>
    </source>
</evidence>
<dbReference type="AlphaFoldDB" id="A0A6A2Y0B1"/>
<proteinExistence type="predicted"/>
<keyword evidence="2" id="KW-1133">Transmembrane helix</keyword>
<sequence length="928" mass="102515">MILVLDMHLSQGNDVRIISDTILAGELSLNVLIELSRRGTLLMGQFFLKSMLSVLISVVTITLVIFAVVHRIRNHIRGITGSDGTWIDLPDLDVYREAVHYFASLFQTPHPQQSTAIMNSVLLVVTPAMNSALLDPYTKVIVNLLKPILSACVDDNQAAFVLVESNFRKRPPNYEMPSVGLDPTTSRRSSFAIPFRPSCTRSVLVSPSRTGDWEAARITRECSWTADFSLILCRDRVLLSVRGWSKHLLSYGGRGFHKGGWSSYPMYSVGCFLLPEGLINEITCALRDFGWSGKLDVHGWPLISWSSIYQSKRLGGLGLRDLHTFNIALLGNQRVEAPSVPSSLVSRVLSAKYFPSGDLFSATLRVFTEADANLILQCSMVPVASDVRIWEGHSTGVYSARSGYHWLMRASSSPTVATSLWLFLSQLPTLLKVHLFGWRLAHEVLPVGSRLAMAGLSYGCKPGRGVLKVNVDRACPSPPLSPALGVIVRDDHGLVLSVFARLLVDHHDPSIVEGHALVEGIRCAVYYSIRCCNCCGERLEKPGNPTSLSDYRLQASISLLLGNFWLIILPSKFDFSVARPIRLLIPSHSGRQRISLFTLIAHPQERALTGFLLTGMPRGGHTFAGFGDTWEGALQGTHLLLIGGRITFIEVRASRGLSYSSHYVFAYQVDSPTQLICNDFTSLMVNPTPDVMPSSSIGRHSSATVYDLNPRGFTNNPYGSISSTSRGGGHTSGNFFDLNIGLSKEPSSSPEEALHEPGTDGAETGLFVEPDSPKFSVHSDDDADEVPINTTPVELPAHMYEADYDTMYEPEFPDLPNVYNYGLQSSVNDVDSGRVTSIIKSSMTSTLNFDSGLDSMPVNKFYFFNGANYAYWKNMMMYFIQASDMGAWNTVEDGYIKPLTYPRLWTEGETRMFQLNSKAIHIIFVLLD</sequence>
<dbReference type="EMBL" id="VEPZ02001428">
    <property type="protein sequence ID" value="KAE8673375.1"/>
    <property type="molecule type" value="Genomic_DNA"/>
</dbReference>
<accession>A0A6A2Y0B1</accession>
<keyword evidence="4" id="KW-1185">Reference proteome</keyword>
<gene>
    <name evidence="3" type="ORF">F3Y22_tig00111792pilonHSYRG00127</name>
</gene>
<dbReference type="Proteomes" id="UP000436088">
    <property type="component" value="Unassembled WGS sequence"/>
</dbReference>
<dbReference type="PANTHER" id="PTHR33116">
    <property type="entry name" value="REVERSE TRANSCRIPTASE ZINC-BINDING DOMAIN-CONTAINING PROTEIN-RELATED-RELATED"/>
    <property type="match status" value="1"/>
</dbReference>
<comment type="caution">
    <text evidence="3">The sequence shown here is derived from an EMBL/GenBank/DDBJ whole genome shotgun (WGS) entry which is preliminary data.</text>
</comment>
<evidence type="ECO:0000256" key="1">
    <source>
        <dbReference type="SAM" id="MobiDB-lite"/>
    </source>
</evidence>
<evidence type="ECO:0000256" key="2">
    <source>
        <dbReference type="SAM" id="Phobius"/>
    </source>
</evidence>
<name>A0A6A2Y0B1_HIBSY</name>
<dbReference type="PANTHER" id="PTHR33116:SF86">
    <property type="entry name" value="REVERSE TRANSCRIPTASE DOMAIN-CONTAINING PROTEIN"/>
    <property type="match status" value="1"/>
</dbReference>
<keyword evidence="2" id="KW-0812">Transmembrane</keyword>
<organism evidence="3 4">
    <name type="scientific">Hibiscus syriacus</name>
    <name type="common">Rose of Sharon</name>
    <dbReference type="NCBI Taxonomy" id="106335"/>
    <lineage>
        <taxon>Eukaryota</taxon>
        <taxon>Viridiplantae</taxon>
        <taxon>Streptophyta</taxon>
        <taxon>Embryophyta</taxon>
        <taxon>Tracheophyta</taxon>
        <taxon>Spermatophyta</taxon>
        <taxon>Magnoliopsida</taxon>
        <taxon>eudicotyledons</taxon>
        <taxon>Gunneridae</taxon>
        <taxon>Pentapetalae</taxon>
        <taxon>rosids</taxon>
        <taxon>malvids</taxon>
        <taxon>Malvales</taxon>
        <taxon>Malvaceae</taxon>
        <taxon>Malvoideae</taxon>
        <taxon>Hibiscus</taxon>
    </lineage>
</organism>
<feature type="transmembrane region" description="Helical" evidence="2">
    <location>
        <begin position="46"/>
        <end position="69"/>
    </location>
</feature>
<feature type="region of interest" description="Disordered" evidence="1">
    <location>
        <begin position="739"/>
        <end position="764"/>
    </location>
</feature>
<evidence type="ECO:0000313" key="3">
    <source>
        <dbReference type="EMBL" id="KAE8673375.1"/>
    </source>
</evidence>
<keyword evidence="2" id="KW-0472">Membrane</keyword>
<protein>
    <submittedName>
        <fullName evidence="3">Uncharacterized protein</fullName>
    </submittedName>
</protein>